<comment type="caution">
    <text evidence="3">The sequence shown here is derived from an EMBL/GenBank/DDBJ whole genome shotgun (WGS) entry which is preliminary data.</text>
</comment>
<dbReference type="AlphaFoldDB" id="A0A024GJD4"/>
<proteinExistence type="predicted"/>
<dbReference type="InParanoid" id="A0A024GJD4"/>
<name>A0A024GJD4_9STRA</name>
<dbReference type="Proteomes" id="UP000053237">
    <property type="component" value="Unassembled WGS sequence"/>
</dbReference>
<keyword evidence="4" id="KW-1185">Reference proteome</keyword>
<protein>
    <submittedName>
        <fullName evidence="3">Uncharacterized protein</fullName>
    </submittedName>
</protein>
<gene>
    <name evidence="3" type="ORF">BN9_075850</name>
</gene>
<evidence type="ECO:0000256" key="2">
    <source>
        <dbReference type="SAM" id="Phobius"/>
    </source>
</evidence>
<feature type="compositionally biased region" description="Polar residues" evidence="1">
    <location>
        <begin position="22"/>
        <end position="34"/>
    </location>
</feature>
<feature type="transmembrane region" description="Helical" evidence="2">
    <location>
        <begin position="351"/>
        <end position="370"/>
    </location>
</feature>
<accession>A0A024GJD4</accession>
<evidence type="ECO:0000313" key="4">
    <source>
        <dbReference type="Proteomes" id="UP000053237"/>
    </source>
</evidence>
<feature type="region of interest" description="Disordered" evidence="1">
    <location>
        <begin position="22"/>
        <end position="85"/>
    </location>
</feature>
<sequence>MVKDLSVQMEITLPILGFGQASGRSNIPSYQNDGQGYVNGRNDAPTPQAPIRGYADESNNTPRASDQRNEYSGPNSNSARGPSQVQASVGGNILGLIKGQGSVGVGGILPVVQVNGQGSVGAGGNIPLIQGQGSLGVGGNNPGAQVNGQGSVGAGGNIHGQGSVGLGGMNSEAQVNGQGAIGAGGSVYSEGSPAPCPSNEVGASAQGFTVVGSNGPQDRVEGNLGAVASPTGGGDQLQKQNYPQAASNKTRKQRKYQPAANLTSTSANNPYTSLIALEKNESKPMFENPAGNVGASEQALDKNFELDKEGALKNHTGFNKKDEGYTRVAGRVLASASNAATSYITKAQNHVAQLAIMGSAFLGVIVLAVARRRREASRVDRYAEDAYFELLS</sequence>
<reference evidence="3 4" key="1">
    <citation type="submission" date="2012-05" db="EMBL/GenBank/DDBJ databases">
        <title>Recombination and specialization in a pathogen metapopulation.</title>
        <authorList>
            <person name="Gardiner A."/>
            <person name="Kemen E."/>
            <person name="Schultz-Larsen T."/>
            <person name="MacLean D."/>
            <person name="Van Oosterhout C."/>
            <person name="Jones J.D.G."/>
        </authorList>
    </citation>
    <scope>NUCLEOTIDE SEQUENCE [LARGE SCALE GENOMIC DNA]</scope>
    <source>
        <strain evidence="3 4">Ac Nc2</strain>
    </source>
</reference>
<evidence type="ECO:0000313" key="3">
    <source>
        <dbReference type="EMBL" id="CCI46642.1"/>
    </source>
</evidence>
<feature type="region of interest" description="Disordered" evidence="1">
    <location>
        <begin position="228"/>
        <end position="267"/>
    </location>
</feature>
<keyword evidence="2" id="KW-0472">Membrane</keyword>
<feature type="compositionally biased region" description="Polar residues" evidence="1">
    <location>
        <begin position="237"/>
        <end position="248"/>
    </location>
</feature>
<feature type="compositionally biased region" description="Polar residues" evidence="1">
    <location>
        <begin position="57"/>
        <end position="85"/>
    </location>
</feature>
<keyword evidence="2" id="KW-0812">Transmembrane</keyword>
<evidence type="ECO:0000256" key="1">
    <source>
        <dbReference type="SAM" id="MobiDB-lite"/>
    </source>
</evidence>
<keyword evidence="2" id="KW-1133">Transmembrane helix</keyword>
<organism evidence="3 4">
    <name type="scientific">Albugo candida</name>
    <dbReference type="NCBI Taxonomy" id="65357"/>
    <lineage>
        <taxon>Eukaryota</taxon>
        <taxon>Sar</taxon>
        <taxon>Stramenopiles</taxon>
        <taxon>Oomycota</taxon>
        <taxon>Peronosporomycetes</taxon>
        <taxon>Albuginales</taxon>
        <taxon>Albuginaceae</taxon>
        <taxon>Albugo</taxon>
    </lineage>
</organism>
<dbReference type="EMBL" id="CAIX01000134">
    <property type="protein sequence ID" value="CCI46642.1"/>
    <property type="molecule type" value="Genomic_DNA"/>
</dbReference>